<feature type="transmembrane region" description="Helical" evidence="6">
    <location>
        <begin position="321"/>
        <end position="342"/>
    </location>
</feature>
<feature type="transmembrane region" description="Helical" evidence="6">
    <location>
        <begin position="170"/>
        <end position="191"/>
    </location>
</feature>
<proteinExistence type="inferred from homology"/>
<comment type="similarity">
    <text evidence="2">Belongs to the ZIP transporter (TC 2.A.5) family.</text>
</comment>
<dbReference type="AlphaFoldDB" id="A0AAD9NNV5"/>
<feature type="transmembrane region" description="Helical" evidence="6">
    <location>
        <begin position="396"/>
        <end position="415"/>
    </location>
</feature>
<dbReference type="GO" id="GO:0005886">
    <property type="term" value="C:plasma membrane"/>
    <property type="evidence" value="ECO:0007669"/>
    <property type="project" value="TreeGrafter"/>
</dbReference>
<keyword evidence="5 6" id="KW-0472">Membrane</keyword>
<accession>A0AAD9NNV5</accession>
<dbReference type="GO" id="GO:0030003">
    <property type="term" value="P:intracellular monoatomic cation homeostasis"/>
    <property type="evidence" value="ECO:0007669"/>
    <property type="project" value="TreeGrafter"/>
</dbReference>
<sequence length="461" mass="50263">MTVTVSFVALLSAFAVVAANEKLFFAEQLIEKYGKNDTLAVDGLKVLISAVAPGGGGGEHGSGCVGQSWKTNETCLKEKCLSAQDIFEFHSFQSDAALDATEVRDISATVLYRTTNKKCAKGKKDETNRTKPTRLQSWGIGFATVTAINLCSTLGFFFKPIMGTPIYKRVMMYMVSLAVGTLSGNALMILIPEGFQFVESEYADIYAWRMFTVCGGIYLFFVTERILTLLLEYLEKRNHETEDTEHAPNPPPSIMIHTDTKQDRLNTPFETIRPATERSESKTELKSIDVRSHGHSHGTSIKTVGWMIIFGDGIHNFMDGLSLGAAFSQNLLGALSISLGILSEELPHELGDFAVLLNSGMTLKQAVGFNFLSACTCYVGFVAGEIIGETTSGTSWVLLMTAGMFLYIALVDMLPEVNAAGEEALKESGQTWSVLITQNLGLLSGWTIILMLALYAGKIQL</sequence>
<dbReference type="EMBL" id="JAODUO010000608">
    <property type="protein sequence ID" value="KAK2177292.1"/>
    <property type="molecule type" value="Genomic_DNA"/>
</dbReference>
<evidence type="ECO:0000256" key="1">
    <source>
        <dbReference type="ARBA" id="ARBA00004141"/>
    </source>
</evidence>
<evidence type="ECO:0000313" key="8">
    <source>
        <dbReference type="EMBL" id="KAK2177292.1"/>
    </source>
</evidence>
<evidence type="ECO:0000256" key="3">
    <source>
        <dbReference type="ARBA" id="ARBA00022692"/>
    </source>
</evidence>
<dbReference type="PANTHER" id="PTHR12191">
    <property type="entry name" value="SOLUTE CARRIER FAMILY 39"/>
    <property type="match status" value="1"/>
</dbReference>
<keyword evidence="7" id="KW-0732">Signal</keyword>
<evidence type="ECO:0008006" key="10">
    <source>
        <dbReference type="Google" id="ProtNLM"/>
    </source>
</evidence>
<dbReference type="InterPro" id="IPR003689">
    <property type="entry name" value="ZIP"/>
</dbReference>
<evidence type="ECO:0000256" key="4">
    <source>
        <dbReference type="ARBA" id="ARBA00022989"/>
    </source>
</evidence>
<dbReference type="Pfam" id="PF02535">
    <property type="entry name" value="Zip"/>
    <property type="match status" value="1"/>
</dbReference>
<organism evidence="8 9">
    <name type="scientific">Ridgeia piscesae</name>
    <name type="common">Tubeworm</name>
    <dbReference type="NCBI Taxonomy" id="27915"/>
    <lineage>
        <taxon>Eukaryota</taxon>
        <taxon>Metazoa</taxon>
        <taxon>Spiralia</taxon>
        <taxon>Lophotrochozoa</taxon>
        <taxon>Annelida</taxon>
        <taxon>Polychaeta</taxon>
        <taxon>Sedentaria</taxon>
        <taxon>Canalipalpata</taxon>
        <taxon>Sabellida</taxon>
        <taxon>Siboglinidae</taxon>
        <taxon>Ridgeia</taxon>
    </lineage>
</organism>
<dbReference type="GO" id="GO:0140410">
    <property type="term" value="F:monoatomic cation:bicarbonate symporter activity"/>
    <property type="evidence" value="ECO:0007669"/>
    <property type="project" value="TreeGrafter"/>
</dbReference>
<evidence type="ECO:0000256" key="5">
    <source>
        <dbReference type="ARBA" id="ARBA00023136"/>
    </source>
</evidence>
<gene>
    <name evidence="8" type="ORF">NP493_608g02032</name>
</gene>
<feature type="transmembrane region" description="Helical" evidence="6">
    <location>
        <begin position="206"/>
        <end position="227"/>
    </location>
</feature>
<name>A0AAD9NNV5_RIDPI</name>
<keyword evidence="9" id="KW-1185">Reference proteome</keyword>
<evidence type="ECO:0000256" key="2">
    <source>
        <dbReference type="ARBA" id="ARBA00006939"/>
    </source>
</evidence>
<evidence type="ECO:0000313" key="9">
    <source>
        <dbReference type="Proteomes" id="UP001209878"/>
    </source>
</evidence>
<feature type="signal peptide" evidence="7">
    <location>
        <begin position="1"/>
        <end position="19"/>
    </location>
</feature>
<dbReference type="GO" id="GO:0005385">
    <property type="term" value="F:zinc ion transmembrane transporter activity"/>
    <property type="evidence" value="ECO:0007669"/>
    <property type="project" value="TreeGrafter"/>
</dbReference>
<feature type="transmembrane region" description="Helical" evidence="6">
    <location>
        <begin position="138"/>
        <end position="158"/>
    </location>
</feature>
<reference evidence="8" key="1">
    <citation type="journal article" date="2023" name="Mol. Biol. Evol.">
        <title>Third-Generation Sequencing Reveals the Adaptive Role of the Epigenome in Three Deep-Sea Polychaetes.</title>
        <authorList>
            <person name="Perez M."/>
            <person name="Aroh O."/>
            <person name="Sun Y."/>
            <person name="Lan Y."/>
            <person name="Juniper S.K."/>
            <person name="Young C.R."/>
            <person name="Angers B."/>
            <person name="Qian P.Y."/>
        </authorList>
    </citation>
    <scope>NUCLEOTIDE SEQUENCE</scope>
    <source>
        <strain evidence="8">R07B-5</strain>
    </source>
</reference>
<dbReference type="GO" id="GO:0071578">
    <property type="term" value="P:zinc ion import across plasma membrane"/>
    <property type="evidence" value="ECO:0007669"/>
    <property type="project" value="TreeGrafter"/>
</dbReference>
<feature type="chain" id="PRO_5042058433" description="Zinc transporter ZIP14" evidence="7">
    <location>
        <begin position="20"/>
        <end position="461"/>
    </location>
</feature>
<feature type="transmembrane region" description="Helical" evidence="6">
    <location>
        <begin position="435"/>
        <end position="456"/>
    </location>
</feature>
<dbReference type="Proteomes" id="UP001209878">
    <property type="component" value="Unassembled WGS sequence"/>
</dbReference>
<evidence type="ECO:0000256" key="7">
    <source>
        <dbReference type="SAM" id="SignalP"/>
    </source>
</evidence>
<protein>
    <recommendedName>
        <fullName evidence="10">Zinc transporter ZIP14</fullName>
    </recommendedName>
</protein>
<comment type="caution">
    <text evidence="8">The sequence shown here is derived from an EMBL/GenBank/DDBJ whole genome shotgun (WGS) entry which is preliminary data.</text>
</comment>
<feature type="transmembrane region" description="Helical" evidence="6">
    <location>
        <begin position="362"/>
        <end position="384"/>
    </location>
</feature>
<keyword evidence="4 6" id="KW-1133">Transmembrane helix</keyword>
<dbReference type="PANTHER" id="PTHR12191:SF37">
    <property type="entry name" value="ZINC TRANSPORTER FOI"/>
    <property type="match status" value="1"/>
</dbReference>
<dbReference type="InterPro" id="IPR050799">
    <property type="entry name" value="ZIP_Transporter"/>
</dbReference>
<comment type="subcellular location">
    <subcellularLocation>
        <location evidence="1">Membrane</location>
        <topology evidence="1">Multi-pass membrane protein</topology>
    </subcellularLocation>
</comment>
<keyword evidence="3 6" id="KW-0812">Transmembrane</keyword>
<evidence type="ECO:0000256" key="6">
    <source>
        <dbReference type="SAM" id="Phobius"/>
    </source>
</evidence>